<gene>
    <name evidence="3" type="ORF">HG543_48515</name>
</gene>
<reference evidence="3 4" key="1">
    <citation type="submission" date="2020-04" db="EMBL/GenBank/DDBJ databases">
        <title>Draft genome of Pyxidicoccus fallax type strain.</title>
        <authorList>
            <person name="Whitworth D.E."/>
        </authorList>
    </citation>
    <scope>NUCLEOTIDE SEQUENCE [LARGE SCALE GENOMIC DNA]</scope>
    <source>
        <strain evidence="3 4">DSM 14698</strain>
    </source>
</reference>
<protein>
    <submittedName>
        <fullName evidence="3">Trypsin-like peptidase domain-containing protein</fullName>
    </submittedName>
</protein>
<evidence type="ECO:0000256" key="1">
    <source>
        <dbReference type="SAM" id="MobiDB-lite"/>
    </source>
</evidence>
<dbReference type="Pfam" id="PF13365">
    <property type="entry name" value="Trypsin_2"/>
    <property type="match status" value="1"/>
</dbReference>
<dbReference type="PANTHER" id="PTHR36234">
    <property type="entry name" value="LYSYL ENDOPEPTIDASE"/>
    <property type="match status" value="1"/>
</dbReference>
<accession>A0A848LYE8</accession>
<dbReference type="Proteomes" id="UP000518300">
    <property type="component" value="Unassembled WGS sequence"/>
</dbReference>
<feature type="compositionally biased region" description="Low complexity" evidence="1">
    <location>
        <begin position="544"/>
        <end position="562"/>
    </location>
</feature>
<comment type="caution">
    <text evidence="3">The sequence shown here is derived from an EMBL/GenBank/DDBJ whole genome shotgun (WGS) entry which is preliminary data.</text>
</comment>
<sequence length="646" mass="67564">MKHIQLACLAAALSLAAPVALASEAVCKAEPSAASQGPTKVGEDVFRRYETAHPYASRELRAESGPVHSDVIHHPGAAYIAPHFERLELEDGDFVVVRSPDGRRSWRYDNTHPLARDGFWAIHIPGDTAIIELHSRDTAERRGILNRHGYSIDRYARGYSNQEMGFSNLNEALCGPDDSGWAPCYASSDPTIYGRARPVARLLINGSGACTGWLVGSQGHLMTNQHCIGTATEAANTNFEFMAEGASCTTSCASWFGCPGNVIAGGTLVKVDAPRDYALVQLSQNPVNTYGYLQLRATGAVVDERIFIPQHPAGYGKKIAVTSTDTRDQSGFAEVYSLNEPSCQSGGPNDVGYFADTQGGSSGSPVIGHSDNLVVSLHHCANCPNRGVPIQAVISHLGADLPQCALPAAGCPSPNGNGEPPPPPPPPPVNSFQYTATNTNNAQQNTTNKKIALTAGQQLKVATCGITGATFSGDTWLRVFSPTPVTEVASNDDACSGRGSSITYTATVSGEFEVRAGCYGTGSCGGTVVWEITGGNQPPPPPTSGSFTFSGSNTNSAQQNTTNRDVTITAGQRITVATCGVTGASFSGDTYLRLFSGTTQAAANDDACSGVGSSLSYTATASGTLQIRAGCYSGNSCSGTVVWSIQ</sequence>
<dbReference type="Gene3D" id="2.40.10.10">
    <property type="entry name" value="Trypsin-like serine proteases"/>
    <property type="match status" value="2"/>
</dbReference>
<organism evidence="3 4">
    <name type="scientific">Pyxidicoccus fallax</name>
    <dbReference type="NCBI Taxonomy" id="394095"/>
    <lineage>
        <taxon>Bacteria</taxon>
        <taxon>Pseudomonadati</taxon>
        <taxon>Myxococcota</taxon>
        <taxon>Myxococcia</taxon>
        <taxon>Myxococcales</taxon>
        <taxon>Cystobacterineae</taxon>
        <taxon>Myxococcaceae</taxon>
        <taxon>Pyxidicoccus</taxon>
    </lineage>
</organism>
<evidence type="ECO:0000313" key="4">
    <source>
        <dbReference type="Proteomes" id="UP000518300"/>
    </source>
</evidence>
<dbReference type="PANTHER" id="PTHR36234:SF5">
    <property type="entry name" value="LYSYL ENDOPEPTIDASE"/>
    <property type="match status" value="1"/>
</dbReference>
<feature type="signal peptide" evidence="2">
    <location>
        <begin position="1"/>
        <end position="22"/>
    </location>
</feature>
<keyword evidence="4" id="KW-1185">Reference proteome</keyword>
<feature type="chain" id="PRO_5032963300" evidence="2">
    <location>
        <begin position="23"/>
        <end position="646"/>
    </location>
</feature>
<proteinExistence type="predicted"/>
<feature type="region of interest" description="Disordered" evidence="1">
    <location>
        <begin position="536"/>
        <end position="562"/>
    </location>
</feature>
<dbReference type="EMBL" id="JABBJJ010000452">
    <property type="protein sequence ID" value="NMO22651.1"/>
    <property type="molecule type" value="Genomic_DNA"/>
</dbReference>
<dbReference type="AlphaFoldDB" id="A0A848LYE8"/>
<dbReference type="InterPro" id="IPR009003">
    <property type="entry name" value="Peptidase_S1_PA"/>
</dbReference>
<dbReference type="RefSeq" id="WP_169351779.1">
    <property type="nucleotide sequence ID" value="NZ_JABBJJ010000452.1"/>
</dbReference>
<dbReference type="InterPro" id="IPR043504">
    <property type="entry name" value="Peptidase_S1_PA_chymotrypsin"/>
</dbReference>
<evidence type="ECO:0000256" key="2">
    <source>
        <dbReference type="SAM" id="SignalP"/>
    </source>
</evidence>
<name>A0A848LYE8_9BACT</name>
<evidence type="ECO:0000313" key="3">
    <source>
        <dbReference type="EMBL" id="NMO22651.1"/>
    </source>
</evidence>
<dbReference type="SUPFAM" id="SSF50494">
    <property type="entry name" value="Trypsin-like serine proteases"/>
    <property type="match status" value="1"/>
</dbReference>
<keyword evidence="2" id="KW-0732">Signal</keyword>